<protein>
    <submittedName>
        <fullName evidence="7">Formylmethanofuran dehydrogenase subunit B</fullName>
    </submittedName>
</protein>
<keyword evidence="2" id="KW-0560">Oxidoreductase</keyword>
<accession>A0A7J3Z555</accession>
<feature type="domain" description="Molybdopterin oxidoreductase" evidence="5">
    <location>
        <begin position="194"/>
        <end position="568"/>
    </location>
</feature>
<evidence type="ECO:0000259" key="6">
    <source>
        <dbReference type="Pfam" id="PF01568"/>
    </source>
</evidence>
<dbReference type="InterPro" id="IPR016457">
    <property type="entry name" value="Formylmethanofuran_DH_bsu"/>
</dbReference>
<feature type="domain" description="Molybdopterin dinucleotide-binding" evidence="6">
    <location>
        <begin position="6"/>
        <end position="104"/>
    </location>
</feature>
<dbReference type="PANTHER" id="PTHR43105:SF14">
    <property type="entry name" value="FORMATE DEHYDROGENASE H"/>
    <property type="match status" value="1"/>
</dbReference>
<dbReference type="EMBL" id="DRYQ01000013">
    <property type="protein sequence ID" value="HHQ49890.1"/>
    <property type="molecule type" value="Genomic_DNA"/>
</dbReference>
<gene>
    <name evidence="7" type="ORF">ENM66_00855</name>
</gene>
<dbReference type="Gene3D" id="3.40.228.10">
    <property type="entry name" value="Dimethylsulfoxide Reductase, domain 2"/>
    <property type="match status" value="2"/>
</dbReference>
<dbReference type="InterPro" id="IPR009010">
    <property type="entry name" value="Asp_de-COase-like_dom_sf"/>
</dbReference>
<evidence type="ECO:0000313" key="7">
    <source>
        <dbReference type="EMBL" id="HHQ49890.1"/>
    </source>
</evidence>
<dbReference type="GO" id="GO:0003954">
    <property type="term" value="F:NADH dehydrogenase activity"/>
    <property type="evidence" value="ECO:0007669"/>
    <property type="project" value="TreeGrafter"/>
</dbReference>
<dbReference type="InterPro" id="IPR006657">
    <property type="entry name" value="MoPterin_dinucl-bd_dom"/>
</dbReference>
<evidence type="ECO:0000256" key="2">
    <source>
        <dbReference type="ARBA" id="ARBA00023002"/>
    </source>
</evidence>
<evidence type="ECO:0000256" key="4">
    <source>
        <dbReference type="ARBA" id="ARBA00023014"/>
    </source>
</evidence>
<dbReference type="GO" id="GO:0016020">
    <property type="term" value="C:membrane"/>
    <property type="evidence" value="ECO:0007669"/>
    <property type="project" value="TreeGrafter"/>
</dbReference>
<keyword evidence="1" id="KW-0479">Metal-binding</keyword>
<dbReference type="Gene3D" id="2.40.40.20">
    <property type="match status" value="1"/>
</dbReference>
<dbReference type="GO" id="GO:0018493">
    <property type="term" value="F:formylmethanofuran dehydrogenase activity"/>
    <property type="evidence" value="ECO:0007669"/>
    <property type="project" value="InterPro"/>
</dbReference>
<dbReference type="Pfam" id="PF01568">
    <property type="entry name" value="Molydop_binding"/>
    <property type="match status" value="1"/>
</dbReference>
<dbReference type="Pfam" id="PF00384">
    <property type="entry name" value="Molybdopterin"/>
    <property type="match status" value="1"/>
</dbReference>
<dbReference type="GO" id="GO:0022904">
    <property type="term" value="P:respiratory electron transport chain"/>
    <property type="evidence" value="ECO:0007669"/>
    <property type="project" value="TreeGrafter"/>
</dbReference>
<dbReference type="SUPFAM" id="SSF50692">
    <property type="entry name" value="ADC-like"/>
    <property type="match status" value="1"/>
</dbReference>
<dbReference type="AlphaFoldDB" id="A0A7J3Z555"/>
<sequence>MPGTRFILNTGRSLSQGMYMESEGKWSENYFKTVVTVEMNPIDVRRLGARDRVKIARDGYSLVALVKPSDRVPEGAIFIPMGPAANFLIDGDTDGVGIPSFKAVEVEVSLAEEPVATLGDILRSLGAKNLDVEALMKDIPVQSGEKRVVESVSCPFCGDLCDYLKVEVDGSKITRNVGGCAISIAKFLNYHKHRVLEPYVRRSGSLAKVDLETAIGEAAEILARAKYALIYGLSNTCVEAIELAVELAEVLRGVVDNTSTVCHGPTVLAVQEVGTVAMTFAPVLHLADVIVFWGSNAREAHPNHITRLVMALGRFRKGRKDRKLIVVDSRKTMLADMADTFIQVEPGKDLELATALRMALRDLDIESPSVAGVPRERVYELAEVMRTARYGAIFFGMGVTHTGAKLRNIQAAIRLVQELNEWTKWVLLPMRGHYNVTGANQASLWLTGYPYAVDFSRGFPRMIPGVTTAVDLLANGDVDAALIIASDPAAHFPRKAVEHLSKIPVVVIDAKWSLTAAFADVVIPAGLVGIECEGTAYRMDGVPIYMKKVVDPPPSVLCDVELLKRLIEKVKLLKGGGSDPDYN</sequence>
<dbReference type="Gene3D" id="3.40.50.740">
    <property type="match status" value="2"/>
</dbReference>
<keyword evidence="3" id="KW-0408">Iron</keyword>
<dbReference type="GO" id="GO:0015948">
    <property type="term" value="P:methanogenesis"/>
    <property type="evidence" value="ECO:0007669"/>
    <property type="project" value="InterPro"/>
</dbReference>
<dbReference type="CDD" id="cd02761">
    <property type="entry name" value="MopB_FmdB-FwdB"/>
    <property type="match status" value="1"/>
</dbReference>
<dbReference type="GO" id="GO:0046872">
    <property type="term" value="F:metal ion binding"/>
    <property type="evidence" value="ECO:0007669"/>
    <property type="project" value="UniProtKB-KW"/>
</dbReference>
<name>A0A7J3Z555_9CREN</name>
<dbReference type="PANTHER" id="PTHR43105">
    <property type="entry name" value="RESPIRATORY NITRATE REDUCTASE"/>
    <property type="match status" value="1"/>
</dbReference>
<dbReference type="InterPro" id="IPR050123">
    <property type="entry name" value="Prok_molybdopt-oxidoreductase"/>
</dbReference>
<dbReference type="InterPro" id="IPR006656">
    <property type="entry name" value="Mopterin_OxRdtase"/>
</dbReference>
<dbReference type="SUPFAM" id="SSF53706">
    <property type="entry name" value="Formate dehydrogenase/DMSO reductase, domains 1-3"/>
    <property type="match status" value="1"/>
</dbReference>
<dbReference type="NCBIfam" id="TIGR03129">
    <property type="entry name" value="one_C_dehyd_B"/>
    <property type="match status" value="1"/>
</dbReference>
<dbReference type="GO" id="GO:0043546">
    <property type="term" value="F:molybdopterin cofactor binding"/>
    <property type="evidence" value="ECO:0007669"/>
    <property type="project" value="InterPro"/>
</dbReference>
<evidence type="ECO:0000256" key="3">
    <source>
        <dbReference type="ARBA" id="ARBA00023004"/>
    </source>
</evidence>
<dbReference type="GO" id="GO:0051536">
    <property type="term" value="F:iron-sulfur cluster binding"/>
    <property type="evidence" value="ECO:0007669"/>
    <property type="project" value="UniProtKB-KW"/>
</dbReference>
<organism evidence="7">
    <name type="scientific">Ignisphaera aggregans</name>
    <dbReference type="NCBI Taxonomy" id="334771"/>
    <lineage>
        <taxon>Archaea</taxon>
        <taxon>Thermoproteota</taxon>
        <taxon>Thermoprotei</taxon>
        <taxon>Desulfurococcales</taxon>
        <taxon>Desulfurococcaceae</taxon>
        <taxon>Ignisphaera</taxon>
    </lineage>
</organism>
<comment type="caution">
    <text evidence="7">The sequence shown here is derived from an EMBL/GenBank/DDBJ whole genome shotgun (WGS) entry which is preliminary data.</text>
</comment>
<evidence type="ECO:0000256" key="1">
    <source>
        <dbReference type="ARBA" id="ARBA00022723"/>
    </source>
</evidence>
<proteinExistence type="predicted"/>
<evidence type="ECO:0000259" key="5">
    <source>
        <dbReference type="Pfam" id="PF00384"/>
    </source>
</evidence>
<keyword evidence="4" id="KW-0411">Iron-sulfur</keyword>
<reference evidence="7" key="1">
    <citation type="journal article" date="2020" name="mSystems">
        <title>Genome- and Community-Level Interaction Insights into Carbon Utilization and Element Cycling Functions of Hydrothermarchaeota in Hydrothermal Sediment.</title>
        <authorList>
            <person name="Zhou Z."/>
            <person name="Liu Y."/>
            <person name="Xu W."/>
            <person name="Pan J."/>
            <person name="Luo Z.H."/>
            <person name="Li M."/>
        </authorList>
    </citation>
    <scope>NUCLEOTIDE SEQUENCE [LARGE SCALE GENOMIC DNA]</scope>
    <source>
        <strain evidence="7">SpSt-1105</strain>
    </source>
</reference>